<dbReference type="EMBL" id="BLXT01002329">
    <property type="protein sequence ID" value="GFN93336.1"/>
    <property type="molecule type" value="Genomic_DNA"/>
</dbReference>
<evidence type="ECO:0000313" key="2">
    <source>
        <dbReference type="Proteomes" id="UP000735302"/>
    </source>
</evidence>
<evidence type="ECO:0000313" key="1">
    <source>
        <dbReference type="EMBL" id="GFN93336.1"/>
    </source>
</evidence>
<organism evidence="1 2">
    <name type="scientific">Plakobranchus ocellatus</name>
    <dbReference type="NCBI Taxonomy" id="259542"/>
    <lineage>
        <taxon>Eukaryota</taxon>
        <taxon>Metazoa</taxon>
        <taxon>Spiralia</taxon>
        <taxon>Lophotrochozoa</taxon>
        <taxon>Mollusca</taxon>
        <taxon>Gastropoda</taxon>
        <taxon>Heterobranchia</taxon>
        <taxon>Euthyneura</taxon>
        <taxon>Panpulmonata</taxon>
        <taxon>Sacoglossa</taxon>
        <taxon>Placobranchoidea</taxon>
        <taxon>Plakobranchidae</taxon>
        <taxon>Plakobranchus</taxon>
    </lineage>
</organism>
<dbReference type="Proteomes" id="UP000735302">
    <property type="component" value="Unassembled WGS sequence"/>
</dbReference>
<name>A0AAV3ZFM3_9GAST</name>
<proteinExistence type="predicted"/>
<keyword evidence="2" id="KW-1185">Reference proteome</keyword>
<gene>
    <name evidence="1" type="ORF">PoB_001984200</name>
</gene>
<protein>
    <submittedName>
        <fullName evidence="1">Uncharacterized protein</fullName>
    </submittedName>
</protein>
<dbReference type="AlphaFoldDB" id="A0AAV3ZFM3"/>
<reference evidence="1 2" key="1">
    <citation type="journal article" date="2021" name="Elife">
        <title>Chloroplast acquisition without the gene transfer in kleptoplastic sea slugs, Plakobranchus ocellatus.</title>
        <authorList>
            <person name="Maeda T."/>
            <person name="Takahashi S."/>
            <person name="Yoshida T."/>
            <person name="Shimamura S."/>
            <person name="Takaki Y."/>
            <person name="Nagai Y."/>
            <person name="Toyoda A."/>
            <person name="Suzuki Y."/>
            <person name="Arimoto A."/>
            <person name="Ishii H."/>
            <person name="Satoh N."/>
            <person name="Nishiyama T."/>
            <person name="Hasebe M."/>
            <person name="Maruyama T."/>
            <person name="Minagawa J."/>
            <person name="Obokata J."/>
            <person name="Shigenobu S."/>
        </authorList>
    </citation>
    <scope>NUCLEOTIDE SEQUENCE [LARGE SCALE GENOMIC DNA]</scope>
</reference>
<comment type="caution">
    <text evidence="1">The sequence shown here is derived from an EMBL/GenBank/DDBJ whole genome shotgun (WGS) entry which is preliminary data.</text>
</comment>
<accession>A0AAV3ZFM3</accession>
<sequence length="95" mass="11290">MKQQRESKELAGCFCSILSDRPGKTLHRTMPSKPVHITRILYLRDEAEVVRRTQGDGEFRNHQEQFSLCIPGRRLGREKKNRSNRICIFYWRLKS</sequence>